<keyword evidence="2" id="KW-1185">Reference proteome</keyword>
<proteinExistence type="predicted"/>
<organism evidence="1 2">
    <name type="scientific">Nyctereutes procyonoides</name>
    <name type="common">Raccoon dog</name>
    <name type="synonym">Canis procyonoides</name>
    <dbReference type="NCBI Taxonomy" id="34880"/>
    <lineage>
        <taxon>Eukaryota</taxon>
        <taxon>Metazoa</taxon>
        <taxon>Chordata</taxon>
        <taxon>Craniata</taxon>
        <taxon>Vertebrata</taxon>
        <taxon>Euteleostomi</taxon>
        <taxon>Mammalia</taxon>
        <taxon>Eutheria</taxon>
        <taxon>Laurasiatheria</taxon>
        <taxon>Carnivora</taxon>
        <taxon>Caniformia</taxon>
        <taxon>Canidae</taxon>
        <taxon>Nyctereutes</taxon>
    </lineage>
</organism>
<reference evidence="1" key="1">
    <citation type="submission" date="2020-12" db="EMBL/GenBank/DDBJ databases">
        <authorList>
            <consortium name="Molecular Ecology Group"/>
        </authorList>
    </citation>
    <scope>NUCLEOTIDE SEQUENCE</scope>
    <source>
        <strain evidence="1">TBG_1078</strain>
    </source>
</reference>
<gene>
    <name evidence="1" type="ORF">NYPRO_LOCUS13470</name>
</gene>
<dbReference type="AlphaFoldDB" id="A0A811YTE4"/>
<dbReference type="EMBL" id="CAJHUB010000749">
    <property type="protein sequence ID" value="CAD7680678.1"/>
    <property type="molecule type" value="Genomic_DNA"/>
</dbReference>
<dbReference type="InterPro" id="IPR009847">
    <property type="entry name" value="SNURF"/>
</dbReference>
<accession>A0A811YTE4</accession>
<dbReference type="Proteomes" id="UP000645828">
    <property type="component" value="Unassembled WGS sequence"/>
</dbReference>
<name>A0A811YTE4_NYCPR</name>
<evidence type="ECO:0000313" key="1">
    <source>
        <dbReference type="EMBL" id="CAD7680678.1"/>
    </source>
</evidence>
<evidence type="ECO:0000313" key="2">
    <source>
        <dbReference type="Proteomes" id="UP000645828"/>
    </source>
</evidence>
<comment type="caution">
    <text evidence="1">The sequence shown here is derived from an EMBL/GenBank/DDBJ whole genome shotgun (WGS) entry which is preliminary data.</text>
</comment>
<dbReference type="Pfam" id="PF07192">
    <property type="entry name" value="SNURF"/>
    <property type="match status" value="1"/>
</dbReference>
<sequence length="72" mass="8272">MERQTRTHTIYGAIDHLHLRQTTEQHTWQCQLYPRQCQQQQVPAVSFQPELRQAFLAETTTGGKAGLEHPGS</sequence>
<protein>
    <submittedName>
        <fullName evidence="1">(raccoon dog) hypothetical protein</fullName>
    </submittedName>
</protein>